<name>A5E695_LODEL</name>
<dbReference type="STRING" id="379508.A5E695"/>
<protein>
    <recommendedName>
        <fullName evidence="5">Maf-like protein</fullName>
    </recommendedName>
</protein>
<dbReference type="SUPFAM" id="SSF52972">
    <property type="entry name" value="ITPase-like"/>
    <property type="match status" value="1"/>
</dbReference>
<dbReference type="eggNOG" id="KOG1509">
    <property type="taxonomic scope" value="Eukaryota"/>
</dbReference>
<dbReference type="OMA" id="VIGCDSV"/>
<dbReference type="NCBIfam" id="TIGR00172">
    <property type="entry name" value="maf"/>
    <property type="match status" value="1"/>
</dbReference>
<evidence type="ECO:0000256" key="2">
    <source>
        <dbReference type="ARBA" id="ARBA00022801"/>
    </source>
</evidence>
<dbReference type="FunCoup" id="A5E695">
    <property type="interactions" value="103"/>
</dbReference>
<dbReference type="GO" id="GO:0047429">
    <property type="term" value="F:nucleoside triphosphate diphosphatase activity"/>
    <property type="evidence" value="ECO:0007669"/>
    <property type="project" value="InterPro"/>
</dbReference>
<evidence type="ECO:0000313" key="4">
    <source>
        <dbReference type="Proteomes" id="UP000001996"/>
    </source>
</evidence>
<proteinExistence type="inferred from homology"/>
<reference evidence="3 4" key="1">
    <citation type="journal article" date="2009" name="Nature">
        <title>Evolution of pathogenicity and sexual reproduction in eight Candida genomes.</title>
        <authorList>
            <person name="Butler G."/>
            <person name="Rasmussen M.D."/>
            <person name="Lin M.F."/>
            <person name="Santos M.A."/>
            <person name="Sakthikumar S."/>
            <person name="Munro C.A."/>
            <person name="Rheinbay E."/>
            <person name="Grabherr M."/>
            <person name="Forche A."/>
            <person name="Reedy J.L."/>
            <person name="Agrafioti I."/>
            <person name="Arnaud M.B."/>
            <person name="Bates S."/>
            <person name="Brown A.J."/>
            <person name="Brunke S."/>
            <person name="Costanzo M.C."/>
            <person name="Fitzpatrick D.A."/>
            <person name="de Groot P.W."/>
            <person name="Harris D."/>
            <person name="Hoyer L.L."/>
            <person name="Hube B."/>
            <person name="Klis F.M."/>
            <person name="Kodira C."/>
            <person name="Lennard N."/>
            <person name="Logue M.E."/>
            <person name="Martin R."/>
            <person name="Neiman A.M."/>
            <person name="Nikolaou E."/>
            <person name="Quail M.A."/>
            <person name="Quinn J."/>
            <person name="Santos M.C."/>
            <person name="Schmitzberger F.F."/>
            <person name="Sherlock G."/>
            <person name="Shah P."/>
            <person name="Silverstein K.A."/>
            <person name="Skrzypek M.S."/>
            <person name="Soll D."/>
            <person name="Staggs R."/>
            <person name="Stansfield I."/>
            <person name="Stumpf M.P."/>
            <person name="Sudbery P.E."/>
            <person name="Srikantha T."/>
            <person name="Zeng Q."/>
            <person name="Berman J."/>
            <person name="Berriman M."/>
            <person name="Heitman J."/>
            <person name="Gow N.A."/>
            <person name="Lorenz M.C."/>
            <person name="Birren B.W."/>
            <person name="Kellis M."/>
            <person name="Cuomo C.A."/>
        </authorList>
    </citation>
    <scope>NUCLEOTIDE SEQUENCE [LARGE SCALE GENOMIC DNA]</scope>
    <source>
        <strain evidence="4">ATCC 11503 / BCRC 21390 / CBS 2605 / JCM 1781 / NBRC 1676 / NRRL YB-4239</strain>
    </source>
</reference>
<keyword evidence="4" id="KW-1185">Reference proteome</keyword>
<dbReference type="OrthoDB" id="10267058at2759"/>
<dbReference type="PIRSF" id="PIRSF006305">
    <property type="entry name" value="Maf"/>
    <property type="match status" value="1"/>
</dbReference>
<comment type="cofactor">
    <cofactor evidence="1">
        <name>a divalent metal cation</name>
        <dbReference type="ChEBI" id="CHEBI:60240"/>
    </cofactor>
</comment>
<organism evidence="3 4">
    <name type="scientific">Lodderomyces elongisporus (strain ATCC 11503 / CBS 2605 / JCM 1781 / NBRC 1676 / NRRL YB-4239)</name>
    <name type="common">Yeast</name>
    <name type="synonym">Saccharomyces elongisporus</name>
    <dbReference type="NCBI Taxonomy" id="379508"/>
    <lineage>
        <taxon>Eukaryota</taxon>
        <taxon>Fungi</taxon>
        <taxon>Dikarya</taxon>
        <taxon>Ascomycota</taxon>
        <taxon>Saccharomycotina</taxon>
        <taxon>Pichiomycetes</taxon>
        <taxon>Debaryomycetaceae</taxon>
        <taxon>Candida/Lodderomyces clade</taxon>
        <taxon>Lodderomyces</taxon>
    </lineage>
</organism>
<dbReference type="Proteomes" id="UP000001996">
    <property type="component" value="Unassembled WGS sequence"/>
</dbReference>
<dbReference type="PANTHER" id="PTHR43213">
    <property type="entry name" value="BIFUNCTIONAL DTTP/UTP PYROPHOSPHATASE/METHYLTRANSFERASE PROTEIN-RELATED"/>
    <property type="match status" value="1"/>
</dbReference>
<dbReference type="HAMAP" id="MF_00528">
    <property type="entry name" value="Maf"/>
    <property type="match status" value="1"/>
</dbReference>
<dbReference type="GeneID" id="5230904"/>
<dbReference type="CDD" id="cd00555">
    <property type="entry name" value="Maf"/>
    <property type="match status" value="1"/>
</dbReference>
<dbReference type="InterPro" id="IPR029001">
    <property type="entry name" value="ITPase-like_fam"/>
</dbReference>
<accession>A5E695</accession>
<gene>
    <name evidence="3" type="ORF">LELG_05134</name>
</gene>
<dbReference type="AlphaFoldDB" id="A5E695"/>
<dbReference type="EMBL" id="CH981531">
    <property type="protein sequence ID" value="EDK46953.1"/>
    <property type="molecule type" value="Genomic_DNA"/>
</dbReference>
<evidence type="ECO:0008006" key="5">
    <source>
        <dbReference type="Google" id="ProtNLM"/>
    </source>
</evidence>
<dbReference type="InterPro" id="IPR003697">
    <property type="entry name" value="Maf-like"/>
</dbReference>
<sequence length="213" mass="24045">MSFETTLHKELAKYKLILGSTSPRRQEILQKNFGLFNFDILASNFAENLSKDDKTPLEYVSLTSKHKAEALLLRSEIRDKFETQPTILLTCDTVVACNGEIFEKPETKKEQRRFFNTFAQNGNVEVISAVTVIRCQGSLIDEFVGYSITKLIFKPDNEETINAYIESEEGLQVAGGFKYQEKGCLLFKGMDGDYLNVVGLPTCTFDLLSKAIQ</sequence>
<dbReference type="PANTHER" id="PTHR43213:SF5">
    <property type="entry name" value="BIFUNCTIONAL DTTP_UTP PYROPHOSPHATASE_METHYLTRANSFERASE PROTEIN-RELATED"/>
    <property type="match status" value="1"/>
</dbReference>
<keyword evidence="2" id="KW-0378">Hydrolase</keyword>
<evidence type="ECO:0000313" key="3">
    <source>
        <dbReference type="EMBL" id="EDK46953.1"/>
    </source>
</evidence>
<dbReference type="Gene3D" id="3.90.950.10">
    <property type="match status" value="1"/>
</dbReference>
<dbReference type="InParanoid" id="A5E695"/>
<evidence type="ECO:0000256" key="1">
    <source>
        <dbReference type="ARBA" id="ARBA00001968"/>
    </source>
</evidence>
<dbReference type="Pfam" id="PF02545">
    <property type="entry name" value="Maf"/>
    <property type="match status" value="1"/>
</dbReference>
<dbReference type="HOGENOM" id="CLU_040416_0_2_1"/>
<dbReference type="KEGG" id="lel:PVL30_005269"/>
<dbReference type="VEuPathDB" id="FungiDB:LELG_05134"/>